<sequence>MALAIIRRAFTSLLVIIGALVLVFFILYMLPGDPVLAMLEGVSASPEAVQNLRHQLGLDRPLGVQFAYYFWDMIRGDFGNSLVNGDPVLPKIWDQLPATVALTAASSIVSIVLGVVLGVLSAVHHNRFIDIIARIVSLFGISTPTFWSGILLILIFSVQLHWFPAMGSDGFSTLVLPALALGFVTSGFIVRMVRNSMLDVIQEQFIVTLRSKGLPERIIMYRHALRNALIPAITMVGVQIGELLAGAVVIETVFSRQGVGRLLADAITAKDLPVVQGIILFTAVMYVLVNLLVDISYSAIDPRVRRSA</sequence>
<keyword evidence="3" id="KW-1003">Cell membrane</keyword>
<dbReference type="RefSeq" id="WP_133225442.1">
    <property type="nucleotide sequence ID" value="NZ_SMRT01000001.1"/>
</dbReference>
<feature type="transmembrane region" description="Helical" evidence="7">
    <location>
        <begin position="228"/>
        <end position="254"/>
    </location>
</feature>
<evidence type="ECO:0000313" key="9">
    <source>
        <dbReference type="EMBL" id="TDG00732.1"/>
    </source>
</evidence>
<feature type="transmembrane region" description="Helical" evidence="7">
    <location>
        <begin position="170"/>
        <end position="190"/>
    </location>
</feature>
<feature type="domain" description="ABC transmembrane type-1" evidence="8">
    <location>
        <begin position="96"/>
        <end position="297"/>
    </location>
</feature>
<keyword evidence="5 7" id="KW-1133">Transmembrane helix</keyword>
<accession>A0A4R5KXE3</accession>
<dbReference type="PANTHER" id="PTHR43163:SF6">
    <property type="entry name" value="DIPEPTIDE TRANSPORT SYSTEM PERMEASE PROTEIN DPPB-RELATED"/>
    <property type="match status" value="1"/>
</dbReference>
<feature type="transmembrane region" description="Helical" evidence="7">
    <location>
        <begin position="12"/>
        <end position="30"/>
    </location>
</feature>
<keyword evidence="4 7" id="KW-0812">Transmembrane</keyword>
<dbReference type="PANTHER" id="PTHR43163">
    <property type="entry name" value="DIPEPTIDE TRANSPORT SYSTEM PERMEASE PROTEIN DPPB-RELATED"/>
    <property type="match status" value="1"/>
</dbReference>
<keyword evidence="2 7" id="KW-0813">Transport</keyword>
<comment type="subcellular location">
    <subcellularLocation>
        <location evidence="1 7">Cell membrane</location>
        <topology evidence="1 7">Multi-pass membrane protein</topology>
    </subcellularLocation>
</comment>
<dbReference type="Gene3D" id="1.10.3720.10">
    <property type="entry name" value="MetI-like"/>
    <property type="match status" value="1"/>
</dbReference>
<evidence type="ECO:0000259" key="8">
    <source>
        <dbReference type="PROSITE" id="PS50928"/>
    </source>
</evidence>
<dbReference type="SUPFAM" id="SSF161098">
    <property type="entry name" value="MetI-like"/>
    <property type="match status" value="1"/>
</dbReference>
<feature type="transmembrane region" description="Helical" evidence="7">
    <location>
        <begin position="100"/>
        <end position="123"/>
    </location>
</feature>
<keyword evidence="6 7" id="KW-0472">Membrane</keyword>
<reference evidence="9 10" key="1">
    <citation type="submission" date="2019-03" db="EMBL/GenBank/DDBJ databases">
        <title>This is whole genome sequence of Paenibacillus sp MS74 strain.</title>
        <authorList>
            <person name="Trinh H.N."/>
        </authorList>
    </citation>
    <scope>NUCLEOTIDE SEQUENCE [LARGE SCALE GENOMIC DNA]</scope>
    <source>
        <strain evidence="9 10">MS74</strain>
    </source>
</reference>
<comment type="similarity">
    <text evidence="7">Belongs to the binding-protein-dependent transport system permease family.</text>
</comment>
<dbReference type="EMBL" id="SMRT01000001">
    <property type="protein sequence ID" value="TDG00732.1"/>
    <property type="molecule type" value="Genomic_DNA"/>
</dbReference>
<evidence type="ECO:0000256" key="5">
    <source>
        <dbReference type="ARBA" id="ARBA00022989"/>
    </source>
</evidence>
<feature type="transmembrane region" description="Helical" evidence="7">
    <location>
        <begin position="274"/>
        <end position="297"/>
    </location>
</feature>
<gene>
    <name evidence="9" type="ORF">E1757_03675</name>
</gene>
<dbReference type="GO" id="GO:0071916">
    <property type="term" value="F:dipeptide transmembrane transporter activity"/>
    <property type="evidence" value="ECO:0007669"/>
    <property type="project" value="TreeGrafter"/>
</dbReference>
<dbReference type="InterPro" id="IPR035906">
    <property type="entry name" value="MetI-like_sf"/>
</dbReference>
<comment type="caution">
    <text evidence="9">The sequence shown here is derived from an EMBL/GenBank/DDBJ whole genome shotgun (WGS) entry which is preliminary data.</text>
</comment>
<feature type="transmembrane region" description="Helical" evidence="7">
    <location>
        <begin position="135"/>
        <end position="158"/>
    </location>
</feature>
<dbReference type="Pfam" id="PF19300">
    <property type="entry name" value="BPD_transp_1_N"/>
    <property type="match status" value="1"/>
</dbReference>
<proteinExistence type="inferred from homology"/>
<dbReference type="AlphaFoldDB" id="A0A4R5KXE3"/>
<protein>
    <submittedName>
        <fullName evidence="9">ABC transporter permease</fullName>
    </submittedName>
</protein>
<evidence type="ECO:0000256" key="4">
    <source>
        <dbReference type="ARBA" id="ARBA00022692"/>
    </source>
</evidence>
<dbReference type="Proteomes" id="UP000295636">
    <property type="component" value="Unassembled WGS sequence"/>
</dbReference>
<keyword evidence="10" id="KW-1185">Reference proteome</keyword>
<dbReference type="GO" id="GO:0005886">
    <property type="term" value="C:plasma membrane"/>
    <property type="evidence" value="ECO:0007669"/>
    <property type="project" value="UniProtKB-SubCell"/>
</dbReference>
<evidence type="ECO:0000256" key="2">
    <source>
        <dbReference type="ARBA" id="ARBA00022448"/>
    </source>
</evidence>
<dbReference type="OrthoDB" id="24153at2"/>
<evidence type="ECO:0000256" key="1">
    <source>
        <dbReference type="ARBA" id="ARBA00004651"/>
    </source>
</evidence>
<evidence type="ECO:0000256" key="6">
    <source>
        <dbReference type="ARBA" id="ARBA00023136"/>
    </source>
</evidence>
<dbReference type="PROSITE" id="PS50928">
    <property type="entry name" value="ABC_TM1"/>
    <property type="match status" value="1"/>
</dbReference>
<organism evidence="9 10">
    <name type="scientific">Paenibacillus piri</name>
    <dbReference type="NCBI Taxonomy" id="2547395"/>
    <lineage>
        <taxon>Bacteria</taxon>
        <taxon>Bacillati</taxon>
        <taxon>Bacillota</taxon>
        <taxon>Bacilli</taxon>
        <taxon>Bacillales</taxon>
        <taxon>Paenibacillaceae</taxon>
        <taxon>Paenibacillus</taxon>
    </lineage>
</organism>
<dbReference type="CDD" id="cd06261">
    <property type="entry name" value="TM_PBP2"/>
    <property type="match status" value="1"/>
</dbReference>
<evidence type="ECO:0000313" key="10">
    <source>
        <dbReference type="Proteomes" id="UP000295636"/>
    </source>
</evidence>
<evidence type="ECO:0000256" key="7">
    <source>
        <dbReference type="RuleBase" id="RU363032"/>
    </source>
</evidence>
<dbReference type="InterPro" id="IPR045621">
    <property type="entry name" value="BPD_transp_1_N"/>
</dbReference>
<evidence type="ECO:0000256" key="3">
    <source>
        <dbReference type="ARBA" id="ARBA00022475"/>
    </source>
</evidence>
<dbReference type="Pfam" id="PF00528">
    <property type="entry name" value="BPD_transp_1"/>
    <property type="match status" value="1"/>
</dbReference>
<dbReference type="InterPro" id="IPR000515">
    <property type="entry name" value="MetI-like"/>
</dbReference>
<name>A0A4R5KXE3_9BACL</name>